<keyword evidence="4" id="KW-1185">Reference proteome</keyword>
<gene>
    <name evidence="3" type="ORF">B0F90DRAFT_1728691</name>
</gene>
<sequence length="464" mass="52248">MSHHHTIPKPRQPSPVEVNERVQPSPLLPIRDPPEPLRYPELPCPPRDHHFTSAYTVTTHLIPAAFPRNSPFVPLPETPHYGNKVERSAYVERYTNDLLALQAQHHPDDSGTQSRVLWNVLNRYVRTDKLDGLTLLMLHANGLHKETFEPTLRHLLQAVDEDKQYRIDEVWALDAVQHGDSGLVNAQNLGALFFWSDHARDILNFVLNFLPEEVTPSSLPTCIPRVPSEISEERKKRGLTNRKLVVVGHSLGGCAATLAVHSIPAPFSGLVLIDPVIVPSSFDQSKSIRNYVVGALARRNVWPTREEALSLLSKSPFFGAWDPDVLRRYIDYALNEDSSGQIRLKCTTIQEASVFADGTRRKEAWSALSQIDNKIAVKWLVPLPEASVLGSYELMQETVWRRPENASNSLISKATHLVVQDSPREVGKLCFSLNVPDRVINLNPCALSTRAARILTEEFRFIKK</sequence>
<dbReference type="AlphaFoldDB" id="A0AAD4M2L2"/>
<evidence type="ECO:0000259" key="2">
    <source>
        <dbReference type="Pfam" id="PF12697"/>
    </source>
</evidence>
<feature type="region of interest" description="Disordered" evidence="1">
    <location>
        <begin position="1"/>
        <end position="41"/>
    </location>
</feature>
<dbReference type="EMBL" id="WTXG01000023">
    <property type="protein sequence ID" value="KAI0299442.1"/>
    <property type="molecule type" value="Genomic_DNA"/>
</dbReference>
<dbReference type="InterPro" id="IPR029058">
    <property type="entry name" value="AB_hydrolase_fold"/>
</dbReference>
<proteinExistence type="predicted"/>
<dbReference type="GO" id="GO:0016787">
    <property type="term" value="F:hydrolase activity"/>
    <property type="evidence" value="ECO:0007669"/>
    <property type="project" value="UniProtKB-KW"/>
</dbReference>
<evidence type="ECO:0000313" key="4">
    <source>
        <dbReference type="Proteomes" id="UP001203297"/>
    </source>
</evidence>
<comment type="caution">
    <text evidence="3">The sequence shown here is derived from an EMBL/GenBank/DDBJ whole genome shotgun (WGS) entry which is preliminary data.</text>
</comment>
<accession>A0AAD4M2L2</accession>
<evidence type="ECO:0000256" key="1">
    <source>
        <dbReference type="SAM" id="MobiDB-lite"/>
    </source>
</evidence>
<evidence type="ECO:0000313" key="3">
    <source>
        <dbReference type="EMBL" id="KAI0299442.1"/>
    </source>
</evidence>
<dbReference type="SUPFAM" id="SSF53474">
    <property type="entry name" value="alpha/beta-Hydrolases"/>
    <property type="match status" value="1"/>
</dbReference>
<name>A0AAD4M2L2_9AGAM</name>
<dbReference type="Gene3D" id="3.40.50.1820">
    <property type="entry name" value="alpha/beta hydrolase"/>
    <property type="match status" value="1"/>
</dbReference>
<organism evidence="3 4">
    <name type="scientific">Multifurca ochricompacta</name>
    <dbReference type="NCBI Taxonomy" id="376703"/>
    <lineage>
        <taxon>Eukaryota</taxon>
        <taxon>Fungi</taxon>
        <taxon>Dikarya</taxon>
        <taxon>Basidiomycota</taxon>
        <taxon>Agaricomycotina</taxon>
        <taxon>Agaricomycetes</taxon>
        <taxon>Russulales</taxon>
        <taxon>Russulaceae</taxon>
        <taxon>Multifurca</taxon>
    </lineage>
</organism>
<dbReference type="PANTHER" id="PTHR43194:SF2">
    <property type="entry name" value="PEROXISOMAL MEMBRANE PROTEIN LPX1"/>
    <property type="match status" value="1"/>
</dbReference>
<reference evidence="3" key="1">
    <citation type="journal article" date="2022" name="New Phytol.">
        <title>Evolutionary transition to the ectomycorrhizal habit in the genomes of a hyperdiverse lineage of mushroom-forming fungi.</title>
        <authorList>
            <person name="Looney B."/>
            <person name="Miyauchi S."/>
            <person name="Morin E."/>
            <person name="Drula E."/>
            <person name="Courty P.E."/>
            <person name="Kohler A."/>
            <person name="Kuo A."/>
            <person name="LaButti K."/>
            <person name="Pangilinan J."/>
            <person name="Lipzen A."/>
            <person name="Riley R."/>
            <person name="Andreopoulos W."/>
            <person name="He G."/>
            <person name="Johnson J."/>
            <person name="Nolan M."/>
            <person name="Tritt A."/>
            <person name="Barry K.W."/>
            <person name="Grigoriev I.V."/>
            <person name="Nagy L.G."/>
            <person name="Hibbett D."/>
            <person name="Henrissat B."/>
            <person name="Matheny P.B."/>
            <person name="Labbe J."/>
            <person name="Martin F.M."/>
        </authorList>
    </citation>
    <scope>NUCLEOTIDE SEQUENCE</scope>
    <source>
        <strain evidence="3">BPL690</strain>
    </source>
</reference>
<dbReference type="Proteomes" id="UP001203297">
    <property type="component" value="Unassembled WGS sequence"/>
</dbReference>
<dbReference type="Pfam" id="PF12697">
    <property type="entry name" value="Abhydrolase_6"/>
    <property type="match status" value="1"/>
</dbReference>
<protein>
    <submittedName>
        <fullName evidence="3">Alpha/beta hydrolase family-domain-containing protein</fullName>
    </submittedName>
</protein>
<dbReference type="InterPro" id="IPR000073">
    <property type="entry name" value="AB_hydrolase_1"/>
</dbReference>
<dbReference type="InterPro" id="IPR050228">
    <property type="entry name" value="Carboxylesterase_BioH"/>
</dbReference>
<feature type="domain" description="AB hydrolase-1" evidence="2">
    <location>
        <begin position="135"/>
        <end position="326"/>
    </location>
</feature>
<dbReference type="PANTHER" id="PTHR43194">
    <property type="entry name" value="HYDROLASE ALPHA/BETA FOLD FAMILY"/>
    <property type="match status" value="1"/>
</dbReference>
<keyword evidence="3" id="KW-0378">Hydrolase</keyword>